<dbReference type="GO" id="GO:0020037">
    <property type="term" value="F:heme binding"/>
    <property type="evidence" value="ECO:0007669"/>
    <property type="project" value="InterPro"/>
</dbReference>
<dbReference type="GO" id="GO:0005506">
    <property type="term" value="F:iron ion binding"/>
    <property type="evidence" value="ECO:0007669"/>
    <property type="project" value="InterPro"/>
</dbReference>
<evidence type="ECO:0000256" key="1">
    <source>
        <dbReference type="ARBA" id="ARBA00010617"/>
    </source>
</evidence>
<proteinExistence type="inferred from homology"/>
<accession>A0A1G8CKA0</accession>
<gene>
    <name evidence="3" type="ORF">SAMN05421505_11648</name>
</gene>
<evidence type="ECO:0000313" key="3">
    <source>
        <dbReference type="EMBL" id="SDH45967.1"/>
    </source>
</evidence>
<dbReference type="InterPro" id="IPR002397">
    <property type="entry name" value="Cyt_P450_B"/>
</dbReference>
<keyword evidence="2" id="KW-0560">Oxidoreductase</keyword>
<dbReference type="PANTHER" id="PTHR46696">
    <property type="entry name" value="P450, PUTATIVE (EUROFUNG)-RELATED"/>
    <property type="match status" value="1"/>
</dbReference>
<dbReference type="InterPro" id="IPR036396">
    <property type="entry name" value="Cyt_P450_sf"/>
</dbReference>
<dbReference type="PROSITE" id="PS00086">
    <property type="entry name" value="CYTOCHROME_P450"/>
    <property type="match status" value="1"/>
</dbReference>
<reference evidence="3 4" key="1">
    <citation type="submission" date="2016-10" db="EMBL/GenBank/DDBJ databases">
        <authorList>
            <person name="de Groot N.N."/>
        </authorList>
    </citation>
    <scope>NUCLEOTIDE SEQUENCE [LARGE SCALE GENOMIC DNA]</scope>
    <source>
        <strain evidence="3 4">CPCC 201354</strain>
    </source>
</reference>
<dbReference type="Proteomes" id="UP000198923">
    <property type="component" value="Unassembled WGS sequence"/>
</dbReference>
<organism evidence="3 4">
    <name type="scientific">Sinosporangium album</name>
    <dbReference type="NCBI Taxonomy" id="504805"/>
    <lineage>
        <taxon>Bacteria</taxon>
        <taxon>Bacillati</taxon>
        <taxon>Actinomycetota</taxon>
        <taxon>Actinomycetes</taxon>
        <taxon>Streptosporangiales</taxon>
        <taxon>Streptosporangiaceae</taxon>
        <taxon>Sinosporangium</taxon>
    </lineage>
</organism>
<dbReference type="OrthoDB" id="4302140at2"/>
<dbReference type="PANTHER" id="PTHR46696:SF1">
    <property type="entry name" value="CYTOCHROME P450 YJIB-RELATED"/>
    <property type="match status" value="1"/>
</dbReference>
<keyword evidence="2" id="KW-0479">Metal-binding</keyword>
<evidence type="ECO:0000313" key="4">
    <source>
        <dbReference type="Proteomes" id="UP000198923"/>
    </source>
</evidence>
<comment type="similarity">
    <text evidence="1 2">Belongs to the cytochrome P450 family.</text>
</comment>
<dbReference type="RefSeq" id="WP_093171616.1">
    <property type="nucleotide sequence ID" value="NZ_FNCN01000016.1"/>
</dbReference>
<dbReference type="PRINTS" id="PR00359">
    <property type="entry name" value="BP450"/>
</dbReference>
<name>A0A1G8CKA0_9ACTN</name>
<dbReference type="EMBL" id="FNCN01000016">
    <property type="protein sequence ID" value="SDH45967.1"/>
    <property type="molecule type" value="Genomic_DNA"/>
</dbReference>
<dbReference type="GO" id="GO:0004497">
    <property type="term" value="F:monooxygenase activity"/>
    <property type="evidence" value="ECO:0007669"/>
    <property type="project" value="UniProtKB-KW"/>
</dbReference>
<sequence>MNSSLPVCEADVPATGRCREGNTYDIAPAALPEPAPDPVPAHAATRLLTRLRTSTGRQNPYPVYAALRNLGPLLPTTWGGLLATDYDTCARVLREPGWLVPSTLWKDRNVPGWRSRVSLAEAARSMMQLDGSAHARQRTALAGRLSARAVAELGGVIERAVGERLDALDDELRRTGCADYVRIVSDPLPMTVLCLVLGLPTADAGYLVEAARNYSYAFELSPTAEELDAADTAAVAIYDYVRDEAERRRAVPRGDLLSDLVEMEDREGPVDLSYLVGGTLVVTGWETTAALLNGMVVGLGRHPEQAAWLRANPGELERACREVLRWDPPAQLASRVAEHDTVLAGRPVAAGQIVHALLGSAQHDPANVARPEQLDFSRDPAPSLAFGLGPHYCAGSRLALLEGGLVLSALLERFSRLTVVGQPERPRGIAFRDITSLMVAYA</sequence>
<keyword evidence="2" id="KW-0349">Heme</keyword>
<keyword evidence="2" id="KW-0503">Monooxygenase</keyword>
<dbReference type="InterPro" id="IPR017972">
    <property type="entry name" value="Cyt_P450_CS"/>
</dbReference>
<evidence type="ECO:0000256" key="2">
    <source>
        <dbReference type="RuleBase" id="RU000461"/>
    </source>
</evidence>
<dbReference type="Pfam" id="PF00067">
    <property type="entry name" value="p450"/>
    <property type="match status" value="1"/>
</dbReference>
<keyword evidence="2" id="KW-0408">Iron</keyword>
<dbReference type="Gene3D" id="1.10.630.10">
    <property type="entry name" value="Cytochrome P450"/>
    <property type="match status" value="1"/>
</dbReference>
<protein>
    <submittedName>
        <fullName evidence="3">Cytochrome P450</fullName>
    </submittedName>
</protein>
<dbReference type="GO" id="GO:0016705">
    <property type="term" value="F:oxidoreductase activity, acting on paired donors, with incorporation or reduction of molecular oxygen"/>
    <property type="evidence" value="ECO:0007669"/>
    <property type="project" value="InterPro"/>
</dbReference>
<keyword evidence="4" id="KW-1185">Reference proteome</keyword>
<dbReference type="STRING" id="504805.SAMN05421505_11648"/>
<dbReference type="InterPro" id="IPR001128">
    <property type="entry name" value="Cyt_P450"/>
</dbReference>
<dbReference type="SUPFAM" id="SSF48264">
    <property type="entry name" value="Cytochrome P450"/>
    <property type="match status" value="1"/>
</dbReference>
<dbReference type="AlphaFoldDB" id="A0A1G8CKA0"/>